<dbReference type="OrthoDB" id="414934at2"/>
<dbReference type="GO" id="GO:0008801">
    <property type="term" value="F:beta-phosphoglucomutase activity"/>
    <property type="evidence" value="ECO:0007669"/>
    <property type="project" value="UniProtKB-EC"/>
</dbReference>
<dbReference type="SFLD" id="SFLDG01129">
    <property type="entry name" value="C1.5:_HAD__Beta-PGM__Phosphata"/>
    <property type="match status" value="1"/>
</dbReference>
<dbReference type="Gene3D" id="3.40.50.1000">
    <property type="entry name" value="HAD superfamily/HAD-like"/>
    <property type="match status" value="1"/>
</dbReference>
<gene>
    <name evidence="11" type="ORF">B5V00_07355</name>
</gene>
<accession>A0A1X0Y6D2</accession>
<dbReference type="AlphaFoldDB" id="A0A1X0Y6D2"/>
<dbReference type="InterPro" id="IPR010976">
    <property type="entry name" value="B-phosphoglucomutase_hydrolase"/>
</dbReference>
<evidence type="ECO:0000256" key="1">
    <source>
        <dbReference type="ARBA" id="ARBA00001946"/>
    </source>
</evidence>
<evidence type="ECO:0000256" key="8">
    <source>
        <dbReference type="ARBA" id="ARBA00044926"/>
    </source>
</evidence>
<dbReference type="PANTHER" id="PTHR46193:SF18">
    <property type="entry name" value="HEXITOL PHOSPHATASE B"/>
    <property type="match status" value="1"/>
</dbReference>
<keyword evidence="4" id="KW-0479">Metal-binding</keyword>
<keyword evidence="7" id="KW-0119">Carbohydrate metabolism</keyword>
<evidence type="ECO:0000256" key="7">
    <source>
        <dbReference type="ARBA" id="ARBA00023277"/>
    </source>
</evidence>
<reference evidence="11 12" key="1">
    <citation type="submission" date="2017-03" db="EMBL/GenBank/DDBJ databases">
        <title>Genome sequence of Geothermobacter sp. EPR-M, Deep-Sea Iron Reducer.</title>
        <authorList>
            <person name="Tully B."/>
            <person name="Savalia P."/>
            <person name="Abuyen K."/>
            <person name="Baughan C."/>
            <person name="Romero E."/>
            <person name="Ronkowski C."/>
            <person name="Torres B."/>
            <person name="Tremblay J."/>
            <person name="Trujillo A."/>
            <person name="Tyler M."/>
            <person name="Perez-Rodriguez I."/>
            <person name="Amend J."/>
        </authorList>
    </citation>
    <scope>NUCLEOTIDE SEQUENCE [LARGE SCALE GENOMIC DNA]</scope>
    <source>
        <strain evidence="11 12">EPR-M</strain>
    </source>
</reference>
<dbReference type="Gene3D" id="1.10.150.240">
    <property type="entry name" value="Putative phosphatase, domain 2"/>
    <property type="match status" value="1"/>
</dbReference>
<evidence type="ECO:0000256" key="10">
    <source>
        <dbReference type="ARBA" id="ARBA00044991"/>
    </source>
</evidence>
<proteinExistence type="inferred from homology"/>
<dbReference type="PANTHER" id="PTHR46193">
    <property type="entry name" value="6-PHOSPHOGLUCONATE PHOSPHATASE"/>
    <property type="match status" value="1"/>
</dbReference>
<comment type="cofactor">
    <cofactor evidence="1">
        <name>Mg(2+)</name>
        <dbReference type="ChEBI" id="CHEBI:18420"/>
    </cofactor>
</comment>
<evidence type="ECO:0000256" key="3">
    <source>
        <dbReference type="ARBA" id="ARBA00022553"/>
    </source>
</evidence>
<keyword evidence="3" id="KW-0597">Phosphoprotein</keyword>
<name>A0A1X0Y6D2_9BACT</name>
<dbReference type="EC" id="5.4.2.6" evidence="9"/>
<evidence type="ECO:0000313" key="12">
    <source>
        <dbReference type="Proteomes" id="UP000193136"/>
    </source>
</evidence>
<dbReference type="InterPro" id="IPR036412">
    <property type="entry name" value="HAD-like_sf"/>
</dbReference>
<comment type="caution">
    <text evidence="11">The sequence shown here is derived from an EMBL/GenBank/DDBJ whole genome shotgun (WGS) entry which is preliminary data.</text>
</comment>
<dbReference type="SUPFAM" id="SSF56784">
    <property type="entry name" value="HAD-like"/>
    <property type="match status" value="1"/>
</dbReference>
<keyword evidence="6" id="KW-0413">Isomerase</keyword>
<evidence type="ECO:0000256" key="9">
    <source>
        <dbReference type="ARBA" id="ARBA00044968"/>
    </source>
</evidence>
<organism evidence="11 12">
    <name type="scientific">Geothermobacter hydrogeniphilus</name>
    <dbReference type="NCBI Taxonomy" id="1969733"/>
    <lineage>
        <taxon>Bacteria</taxon>
        <taxon>Pseudomonadati</taxon>
        <taxon>Thermodesulfobacteriota</taxon>
        <taxon>Desulfuromonadia</taxon>
        <taxon>Desulfuromonadales</taxon>
        <taxon>Geothermobacteraceae</taxon>
        <taxon>Geothermobacter</taxon>
    </lineage>
</organism>
<comment type="catalytic activity">
    <reaction evidence="8">
        <text>beta-D-glucose 1-phosphate = beta-D-glucose 6-phosphate</text>
        <dbReference type="Rhea" id="RHEA:20113"/>
        <dbReference type="ChEBI" id="CHEBI:57684"/>
        <dbReference type="ChEBI" id="CHEBI:58247"/>
        <dbReference type="EC" id="5.4.2.6"/>
    </reaction>
</comment>
<dbReference type="RefSeq" id="WP_085010124.1">
    <property type="nucleotide sequence ID" value="NZ_NAAD01000007.1"/>
</dbReference>
<evidence type="ECO:0000256" key="6">
    <source>
        <dbReference type="ARBA" id="ARBA00023235"/>
    </source>
</evidence>
<dbReference type="GO" id="GO:0046872">
    <property type="term" value="F:metal ion binding"/>
    <property type="evidence" value="ECO:0007669"/>
    <property type="project" value="UniProtKB-KW"/>
</dbReference>
<dbReference type="InterPro" id="IPR051600">
    <property type="entry name" value="Beta-PGM-like"/>
</dbReference>
<evidence type="ECO:0000256" key="4">
    <source>
        <dbReference type="ARBA" id="ARBA00022723"/>
    </source>
</evidence>
<dbReference type="InterPro" id="IPR023198">
    <property type="entry name" value="PGP-like_dom2"/>
</dbReference>
<evidence type="ECO:0000256" key="2">
    <source>
        <dbReference type="ARBA" id="ARBA00006171"/>
    </source>
</evidence>
<dbReference type="InterPro" id="IPR023214">
    <property type="entry name" value="HAD_sf"/>
</dbReference>
<protein>
    <recommendedName>
        <fullName evidence="10">Beta-phosphoglucomutase</fullName>
        <ecNumber evidence="9">5.4.2.6</ecNumber>
    </recommendedName>
</protein>
<dbReference type="EMBL" id="NAAD01000007">
    <property type="protein sequence ID" value="ORJ60642.1"/>
    <property type="molecule type" value="Genomic_DNA"/>
</dbReference>
<dbReference type="NCBIfam" id="TIGR02009">
    <property type="entry name" value="PGMB-YQAB-SF"/>
    <property type="match status" value="1"/>
</dbReference>
<dbReference type="NCBIfam" id="TIGR01509">
    <property type="entry name" value="HAD-SF-IA-v3"/>
    <property type="match status" value="1"/>
</dbReference>
<evidence type="ECO:0000256" key="5">
    <source>
        <dbReference type="ARBA" id="ARBA00022842"/>
    </source>
</evidence>
<dbReference type="STRING" id="1969733.B5V00_07355"/>
<dbReference type="InterPro" id="IPR006439">
    <property type="entry name" value="HAD-SF_hydro_IA"/>
</dbReference>
<comment type="similarity">
    <text evidence="2">Belongs to the HAD-like hydrolase superfamily. CbbY/CbbZ/Gph/YieH family.</text>
</comment>
<keyword evidence="5" id="KW-0460">Magnesium</keyword>
<sequence length="258" mass="28185">MDDLKNEIDWSRYEAVLFDLDGVLTATAKIHSICWKRMFDAFLKRRAAERNESFEPFDADQDYKAYVDGRLRYDGVRFFLASRGIELPEGAVDDPPERETVCGLGNRKDAMVGEILAAEQVDVFEGSIRLVRWLLQQGIRTAVVSASKNCPAVLQAAGIAEMFEQRIDGHVAEALCLPGKPAPDTYLKAAEILGIAPEKAVVVEDAISGVQAGRAGGFGLVIGVDRHGDAERLADHGADIVVKDLGELVPETANPQEF</sequence>
<evidence type="ECO:0000313" key="11">
    <source>
        <dbReference type="EMBL" id="ORJ60642.1"/>
    </source>
</evidence>
<dbReference type="Pfam" id="PF00702">
    <property type="entry name" value="Hydrolase"/>
    <property type="match status" value="1"/>
</dbReference>
<dbReference type="Proteomes" id="UP000193136">
    <property type="component" value="Unassembled WGS sequence"/>
</dbReference>
<keyword evidence="12" id="KW-1185">Reference proteome</keyword>
<dbReference type="SFLD" id="SFLDS00003">
    <property type="entry name" value="Haloacid_Dehalogenase"/>
    <property type="match status" value="1"/>
</dbReference>
<dbReference type="PRINTS" id="PR00413">
    <property type="entry name" value="HADHALOGNASE"/>
</dbReference>